<dbReference type="RefSeq" id="WP_245432188.1">
    <property type="nucleotide sequence ID" value="NZ_BAAAVY010000013.1"/>
</dbReference>
<dbReference type="Pfam" id="PF14525">
    <property type="entry name" value="AraC_binding_2"/>
    <property type="match status" value="1"/>
</dbReference>
<proteinExistence type="predicted"/>
<dbReference type="Gene3D" id="1.10.10.60">
    <property type="entry name" value="Homeodomain-like"/>
    <property type="match status" value="1"/>
</dbReference>
<name>A0A381IP96_AMIAI</name>
<dbReference type="InterPro" id="IPR053142">
    <property type="entry name" value="PchR_regulatory_protein"/>
</dbReference>
<evidence type="ECO:0000313" key="6">
    <source>
        <dbReference type="Proteomes" id="UP000254701"/>
    </source>
</evidence>
<evidence type="ECO:0000256" key="3">
    <source>
        <dbReference type="ARBA" id="ARBA00023163"/>
    </source>
</evidence>
<protein>
    <submittedName>
        <fullName evidence="5">Bacillibactin transport regulator</fullName>
    </submittedName>
</protein>
<dbReference type="Pfam" id="PF12833">
    <property type="entry name" value="HTH_18"/>
    <property type="match status" value="1"/>
</dbReference>
<dbReference type="InterPro" id="IPR018060">
    <property type="entry name" value="HTH_AraC"/>
</dbReference>
<dbReference type="InterPro" id="IPR009057">
    <property type="entry name" value="Homeodomain-like_sf"/>
</dbReference>
<dbReference type="EMBL" id="UFSM01000003">
    <property type="protein sequence ID" value="SUY29214.1"/>
    <property type="molecule type" value="Genomic_DNA"/>
</dbReference>
<gene>
    <name evidence="5" type="primary">btr_6</name>
    <name evidence="5" type="ORF">NCTC10684_05446</name>
</gene>
<reference evidence="5 6" key="1">
    <citation type="submission" date="2018-06" db="EMBL/GenBank/DDBJ databases">
        <authorList>
            <consortium name="Pathogen Informatics"/>
            <person name="Doyle S."/>
        </authorList>
    </citation>
    <scope>NUCLEOTIDE SEQUENCE [LARGE SCALE GENOMIC DNA]</scope>
    <source>
        <strain evidence="5 6">NCTC10684</strain>
    </source>
</reference>
<dbReference type="Proteomes" id="UP000254701">
    <property type="component" value="Unassembled WGS sequence"/>
</dbReference>
<keyword evidence="1" id="KW-0805">Transcription regulation</keyword>
<evidence type="ECO:0000259" key="4">
    <source>
        <dbReference type="PROSITE" id="PS01124"/>
    </source>
</evidence>
<dbReference type="PANTHER" id="PTHR47893:SF1">
    <property type="entry name" value="REGULATORY PROTEIN PCHR"/>
    <property type="match status" value="1"/>
</dbReference>
<accession>A0A381IP96</accession>
<organism evidence="5 6">
    <name type="scientific">Aminobacter aminovorans</name>
    <name type="common">Chelatobacter heintzii</name>
    <dbReference type="NCBI Taxonomy" id="83263"/>
    <lineage>
        <taxon>Bacteria</taxon>
        <taxon>Pseudomonadati</taxon>
        <taxon>Pseudomonadota</taxon>
        <taxon>Alphaproteobacteria</taxon>
        <taxon>Hyphomicrobiales</taxon>
        <taxon>Phyllobacteriaceae</taxon>
        <taxon>Aminobacter</taxon>
    </lineage>
</organism>
<keyword evidence="2" id="KW-0238">DNA-binding</keyword>
<evidence type="ECO:0000313" key="5">
    <source>
        <dbReference type="EMBL" id="SUY29214.1"/>
    </source>
</evidence>
<dbReference type="GO" id="GO:0003700">
    <property type="term" value="F:DNA-binding transcription factor activity"/>
    <property type="evidence" value="ECO:0007669"/>
    <property type="project" value="InterPro"/>
</dbReference>
<dbReference type="PROSITE" id="PS01124">
    <property type="entry name" value="HTH_ARAC_FAMILY_2"/>
    <property type="match status" value="1"/>
</dbReference>
<keyword evidence="3" id="KW-0804">Transcription</keyword>
<evidence type="ECO:0000256" key="2">
    <source>
        <dbReference type="ARBA" id="ARBA00023125"/>
    </source>
</evidence>
<feature type="domain" description="HTH araC/xylS-type" evidence="4">
    <location>
        <begin position="234"/>
        <end position="332"/>
    </location>
</feature>
<dbReference type="SMART" id="SM00342">
    <property type="entry name" value="HTH_ARAC"/>
    <property type="match status" value="1"/>
</dbReference>
<dbReference type="InterPro" id="IPR035418">
    <property type="entry name" value="AraC-bd_2"/>
</dbReference>
<dbReference type="GO" id="GO:0043565">
    <property type="term" value="F:sequence-specific DNA binding"/>
    <property type="evidence" value="ECO:0007669"/>
    <property type="project" value="InterPro"/>
</dbReference>
<dbReference type="InterPro" id="IPR018062">
    <property type="entry name" value="HTH_AraC-typ_CS"/>
</dbReference>
<dbReference type="PROSITE" id="PS00041">
    <property type="entry name" value="HTH_ARAC_FAMILY_1"/>
    <property type="match status" value="1"/>
</dbReference>
<evidence type="ECO:0000256" key="1">
    <source>
        <dbReference type="ARBA" id="ARBA00023015"/>
    </source>
</evidence>
<dbReference type="SUPFAM" id="SSF46689">
    <property type="entry name" value="Homeodomain-like"/>
    <property type="match status" value="2"/>
</dbReference>
<sequence length="335" mass="37096">MPILFSRMVPDLTYASNRLASVPGLWFGSAPEAVAALSTRYRPHRLLLADTKAGLDFRHHAIVCEGASLNLLRYGPELVIDAGTFDTFYMLEFPLSGGVDIQYGDRRVSSRLGSGLVLSPGSHIRSTWRADTTQVMLRLERNFVEQAWQRHTNEARRRTPIFQAELDLEASAGRRIARLIGMMVEEKIEAGCAAALSPMPLVNAVLETLFEHVPVKAVATVESVAAGPVPAHVRDFRRLLDAPSYLPLTVAELAAELDVSTRTLTTGMRRFTGYSPHDYLTMRRMEHARKLLDQGGISIMQVAERVGYANAGRFAASFRAYCGVNPSRLSEHDSR</sequence>
<dbReference type="PANTHER" id="PTHR47893">
    <property type="entry name" value="REGULATORY PROTEIN PCHR"/>
    <property type="match status" value="1"/>
</dbReference>
<dbReference type="AlphaFoldDB" id="A0A381IP96"/>